<dbReference type="SUPFAM" id="SSF88723">
    <property type="entry name" value="PIN domain-like"/>
    <property type="match status" value="1"/>
</dbReference>
<dbReference type="EMBL" id="JBHRXV010000003">
    <property type="protein sequence ID" value="MFC3711816.1"/>
    <property type="molecule type" value="Genomic_DNA"/>
</dbReference>
<dbReference type="RefSeq" id="WP_380857472.1">
    <property type="nucleotide sequence ID" value="NZ_JBHRXV010000003.1"/>
</dbReference>
<accession>A0ABV7X7A0</accession>
<dbReference type="PANTHER" id="PTHR39664">
    <property type="match status" value="1"/>
</dbReference>
<dbReference type="Proteomes" id="UP001595615">
    <property type="component" value="Unassembled WGS sequence"/>
</dbReference>
<sequence>MRAVDTNVLLRAIVNDDAAQAALAHELLRDDCFVSTSVLLETAWVLKSYYGFDRAQLAAALLALLSAETVHVVHPERVGRAMAGFAAGADFADMIHLAEATDFDAFVTFDRALASLADPPVPVELLR</sequence>
<organism evidence="2 3">
    <name type="scientific">Sphingoaurantiacus capsulatus</name>
    <dbReference type="NCBI Taxonomy" id="1771310"/>
    <lineage>
        <taxon>Bacteria</taxon>
        <taxon>Pseudomonadati</taxon>
        <taxon>Pseudomonadota</taxon>
        <taxon>Alphaproteobacteria</taxon>
        <taxon>Sphingomonadales</taxon>
        <taxon>Sphingosinicellaceae</taxon>
        <taxon>Sphingoaurantiacus</taxon>
    </lineage>
</organism>
<name>A0ABV7X7A0_9SPHN</name>
<comment type="caution">
    <text evidence="2">The sequence shown here is derived from an EMBL/GenBank/DDBJ whole genome shotgun (WGS) entry which is preliminary data.</text>
</comment>
<dbReference type="Pfam" id="PF01850">
    <property type="entry name" value="PIN"/>
    <property type="match status" value="1"/>
</dbReference>
<dbReference type="Gene3D" id="3.40.50.1010">
    <property type="entry name" value="5'-nuclease"/>
    <property type="match status" value="1"/>
</dbReference>
<gene>
    <name evidence="2" type="ORF">ACFOMD_04490</name>
</gene>
<evidence type="ECO:0000313" key="2">
    <source>
        <dbReference type="EMBL" id="MFC3711816.1"/>
    </source>
</evidence>
<dbReference type="PANTHER" id="PTHR39664:SF2">
    <property type="entry name" value="NUCLEIC ACID-BINDING PROTEIN, CONTAINING PIN DOMAIN-RELATED"/>
    <property type="match status" value="1"/>
</dbReference>
<dbReference type="InterPro" id="IPR002716">
    <property type="entry name" value="PIN_dom"/>
</dbReference>
<proteinExistence type="predicted"/>
<evidence type="ECO:0000313" key="3">
    <source>
        <dbReference type="Proteomes" id="UP001595615"/>
    </source>
</evidence>
<protein>
    <submittedName>
        <fullName evidence="2">PIN domain-containing protein</fullName>
    </submittedName>
</protein>
<feature type="domain" description="PIN" evidence="1">
    <location>
        <begin position="4"/>
        <end position="117"/>
    </location>
</feature>
<reference evidence="3" key="1">
    <citation type="journal article" date="2019" name="Int. J. Syst. Evol. Microbiol.">
        <title>The Global Catalogue of Microorganisms (GCM) 10K type strain sequencing project: providing services to taxonomists for standard genome sequencing and annotation.</title>
        <authorList>
            <consortium name="The Broad Institute Genomics Platform"/>
            <consortium name="The Broad Institute Genome Sequencing Center for Infectious Disease"/>
            <person name="Wu L."/>
            <person name="Ma J."/>
        </authorList>
    </citation>
    <scope>NUCLEOTIDE SEQUENCE [LARGE SCALE GENOMIC DNA]</scope>
    <source>
        <strain evidence="3">KCTC 42644</strain>
    </source>
</reference>
<dbReference type="InterPro" id="IPR029060">
    <property type="entry name" value="PIN-like_dom_sf"/>
</dbReference>
<keyword evidence="3" id="KW-1185">Reference proteome</keyword>
<evidence type="ECO:0000259" key="1">
    <source>
        <dbReference type="Pfam" id="PF01850"/>
    </source>
</evidence>